<evidence type="ECO:0000259" key="14">
    <source>
        <dbReference type="Pfam" id="PF07715"/>
    </source>
</evidence>
<keyword evidence="5 10" id="KW-0812">Transmembrane</keyword>
<dbReference type="CDD" id="cd01347">
    <property type="entry name" value="ligand_gated_channel"/>
    <property type="match status" value="1"/>
</dbReference>
<dbReference type="AlphaFoldDB" id="S9SC93"/>
<evidence type="ECO:0000256" key="11">
    <source>
        <dbReference type="RuleBase" id="RU003357"/>
    </source>
</evidence>
<reference evidence="15 16" key="1">
    <citation type="submission" date="2013-04" db="EMBL/GenBank/DDBJ databases">
        <authorList>
            <person name="Kuznetsov B."/>
            <person name="Ivanovsky R."/>
        </authorList>
    </citation>
    <scope>NUCLEOTIDE SEQUENCE [LARGE SCALE GENOMIC DNA]</scope>
    <source>
        <strain evidence="15 16">MGU-K5</strain>
    </source>
</reference>
<evidence type="ECO:0000256" key="12">
    <source>
        <dbReference type="SAM" id="SignalP"/>
    </source>
</evidence>
<feature type="domain" description="TonB-dependent receptor plug" evidence="14">
    <location>
        <begin position="45"/>
        <end position="149"/>
    </location>
</feature>
<dbReference type="PROSITE" id="PS52016">
    <property type="entry name" value="TONB_DEPENDENT_REC_3"/>
    <property type="match status" value="1"/>
</dbReference>
<dbReference type="NCBIfam" id="TIGR01785">
    <property type="entry name" value="TonB-hemin"/>
    <property type="match status" value="1"/>
</dbReference>
<keyword evidence="6 12" id="KW-0732">Signal</keyword>
<dbReference type="InterPro" id="IPR036942">
    <property type="entry name" value="Beta-barrel_TonB_sf"/>
</dbReference>
<dbReference type="SUPFAM" id="SSF56935">
    <property type="entry name" value="Porins"/>
    <property type="match status" value="1"/>
</dbReference>
<dbReference type="Gene3D" id="2.170.130.10">
    <property type="entry name" value="TonB-dependent receptor, plug domain"/>
    <property type="match status" value="1"/>
</dbReference>
<dbReference type="Pfam" id="PF00593">
    <property type="entry name" value="TonB_dep_Rec_b-barrel"/>
    <property type="match status" value="1"/>
</dbReference>
<dbReference type="RefSeq" id="WP_021132251.1">
    <property type="nucleotide sequence ID" value="NZ_AQPH01000032.1"/>
</dbReference>
<evidence type="ECO:0000256" key="4">
    <source>
        <dbReference type="ARBA" id="ARBA00022452"/>
    </source>
</evidence>
<dbReference type="GO" id="GO:0015232">
    <property type="term" value="F:heme transmembrane transporter activity"/>
    <property type="evidence" value="ECO:0007669"/>
    <property type="project" value="InterPro"/>
</dbReference>
<keyword evidence="4 10" id="KW-1134">Transmembrane beta strand</keyword>
<dbReference type="NCBIfam" id="TIGR01786">
    <property type="entry name" value="TonB-hemlactrns"/>
    <property type="match status" value="1"/>
</dbReference>
<dbReference type="EMBL" id="AQPH01000032">
    <property type="protein sequence ID" value="EPY01698.1"/>
    <property type="molecule type" value="Genomic_DNA"/>
</dbReference>
<keyword evidence="9 10" id="KW-0998">Cell outer membrane</keyword>
<dbReference type="InterPro" id="IPR010949">
    <property type="entry name" value="TonB_Hb/transfer/lactofer_rcpt"/>
</dbReference>
<dbReference type="InterPro" id="IPR039426">
    <property type="entry name" value="TonB-dep_rcpt-like"/>
</dbReference>
<dbReference type="InterPro" id="IPR011276">
    <property type="entry name" value="TonB_haem/Hb_rcpt"/>
</dbReference>
<comment type="similarity">
    <text evidence="2 10 11">Belongs to the TonB-dependent receptor family.</text>
</comment>
<sequence length="660" mass="70721">MALRSGLYLSVSASLFPLAAFAADPVPVTALDAVTTTATRTQQSVADAAAAVTVIGREEIEREQPQTVGDLLEDIPGVTISGGTRSSAQSANIRGMSDDRVVTTIDGARKTFNAGHKGRFFLDPLLLKEVDVQRGPNSVLYGSGALGGVINMRTKDAADFLRPGETWGGVGTVGFQSANAQKMASMTAFARPIDAVDLLASVTRRHDGNTKDGNGDKVPYSGDDIGSGMVKGSVKLGDGHTIGLMGMQFRDTLDAPSNADGDTVTASNPLVKRKTSEDTIALNWALAPSDLKWLDAHATLHQTNLAIEEDRKSSYRRDQTKLLTQGLDLSNTSRFSTVGVGHALTYGIDYLTDQQKATRNGAARDSFPRANQDTFGAFAQNEVTLLPVLSLIVGGRYDRIGNERAGREDVTSEHFSPQATIKVTPAPWLQLWGTYAEAFRAPSLTELYVGGQHYPGNTFIANPDLKPETAHNKEVGVNLKFSDVFQSNDKLRAKVSAYANSVDNFIDQIVGATTTRYVNVGKAEIKGIEAEANYDMTILFASLGAAHIEGEDSESGSPLSSIPADKLTLMLGGRWIDADLDFGWRGTMVGSQKDVPTGGLPTGGYALHDLFAGWTPSDGPAEGTRIQFAVDNLFDKSYRPHLASTRDPGRNLKLTLSRQF</sequence>
<dbReference type="Proteomes" id="UP000015350">
    <property type="component" value="Unassembled WGS sequence"/>
</dbReference>
<evidence type="ECO:0000256" key="10">
    <source>
        <dbReference type="PROSITE-ProRule" id="PRU01360"/>
    </source>
</evidence>
<keyword evidence="8 10" id="KW-0472">Membrane</keyword>
<dbReference type="STRING" id="1316936.K678_09605"/>
<evidence type="ECO:0000259" key="13">
    <source>
        <dbReference type="Pfam" id="PF00593"/>
    </source>
</evidence>
<evidence type="ECO:0000313" key="16">
    <source>
        <dbReference type="Proteomes" id="UP000015350"/>
    </source>
</evidence>
<dbReference type="Pfam" id="PF07715">
    <property type="entry name" value="Plug"/>
    <property type="match status" value="1"/>
</dbReference>
<evidence type="ECO:0000256" key="6">
    <source>
        <dbReference type="ARBA" id="ARBA00022729"/>
    </source>
</evidence>
<evidence type="ECO:0000313" key="15">
    <source>
        <dbReference type="EMBL" id="EPY01698.1"/>
    </source>
</evidence>
<feature type="domain" description="TonB-dependent receptor-like beta-barrel" evidence="13">
    <location>
        <begin position="238"/>
        <end position="633"/>
    </location>
</feature>
<comment type="caution">
    <text evidence="15">The sequence shown here is derived from an EMBL/GenBank/DDBJ whole genome shotgun (WGS) entry which is preliminary data.</text>
</comment>
<dbReference type="eggNOG" id="COG4771">
    <property type="taxonomic scope" value="Bacteria"/>
</dbReference>
<organism evidence="15 16">
    <name type="scientific">Magnetospirillum fulvum MGU-K5</name>
    <dbReference type="NCBI Taxonomy" id="1316936"/>
    <lineage>
        <taxon>Bacteria</taxon>
        <taxon>Pseudomonadati</taxon>
        <taxon>Pseudomonadota</taxon>
        <taxon>Alphaproteobacteria</taxon>
        <taxon>Rhodospirillales</taxon>
        <taxon>Rhodospirillaceae</taxon>
        <taxon>Magnetospirillum</taxon>
    </lineage>
</organism>
<evidence type="ECO:0000256" key="9">
    <source>
        <dbReference type="ARBA" id="ARBA00023237"/>
    </source>
</evidence>
<protein>
    <submittedName>
        <fullName evidence="15">TonB-dependent hemoglobin</fullName>
    </submittedName>
</protein>
<keyword evidence="7 11" id="KW-0798">TonB box</keyword>
<evidence type="ECO:0000256" key="1">
    <source>
        <dbReference type="ARBA" id="ARBA00004571"/>
    </source>
</evidence>
<dbReference type="GO" id="GO:0044718">
    <property type="term" value="P:siderophore transmembrane transport"/>
    <property type="evidence" value="ECO:0007669"/>
    <property type="project" value="TreeGrafter"/>
</dbReference>
<dbReference type="GO" id="GO:0009279">
    <property type="term" value="C:cell outer membrane"/>
    <property type="evidence" value="ECO:0007669"/>
    <property type="project" value="UniProtKB-SubCell"/>
</dbReference>
<keyword evidence="3 10" id="KW-0813">Transport</keyword>
<dbReference type="InterPro" id="IPR012910">
    <property type="entry name" value="Plug_dom"/>
</dbReference>
<dbReference type="InterPro" id="IPR000531">
    <property type="entry name" value="Beta-barrel_TonB"/>
</dbReference>
<dbReference type="InterPro" id="IPR037066">
    <property type="entry name" value="Plug_dom_sf"/>
</dbReference>
<accession>S9SC93</accession>
<evidence type="ECO:0000256" key="8">
    <source>
        <dbReference type="ARBA" id="ARBA00023136"/>
    </source>
</evidence>
<evidence type="ECO:0000256" key="3">
    <source>
        <dbReference type="ARBA" id="ARBA00022448"/>
    </source>
</evidence>
<evidence type="ECO:0000256" key="5">
    <source>
        <dbReference type="ARBA" id="ARBA00022692"/>
    </source>
</evidence>
<feature type="signal peptide" evidence="12">
    <location>
        <begin position="1"/>
        <end position="22"/>
    </location>
</feature>
<evidence type="ECO:0000256" key="2">
    <source>
        <dbReference type="ARBA" id="ARBA00009810"/>
    </source>
</evidence>
<dbReference type="PANTHER" id="PTHR30069">
    <property type="entry name" value="TONB-DEPENDENT OUTER MEMBRANE RECEPTOR"/>
    <property type="match status" value="1"/>
</dbReference>
<gene>
    <name evidence="15" type="ORF">K678_09605</name>
</gene>
<dbReference type="Gene3D" id="2.40.170.20">
    <property type="entry name" value="TonB-dependent receptor, beta-barrel domain"/>
    <property type="match status" value="1"/>
</dbReference>
<evidence type="ECO:0000256" key="7">
    <source>
        <dbReference type="ARBA" id="ARBA00023077"/>
    </source>
</evidence>
<dbReference type="PATRIC" id="fig|1316936.3.peg.1917"/>
<name>S9SC93_MAGFU</name>
<proteinExistence type="inferred from homology"/>
<dbReference type="OrthoDB" id="9760333at2"/>
<comment type="subcellular location">
    <subcellularLocation>
        <location evidence="1 10">Cell outer membrane</location>
        <topology evidence="1 10">Multi-pass membrane protein</topology>
    </subcellularLocation>
</comment>
<feature type="chain" id="PRO_5004556793" evidence="12">
    <location>
        <begin position="23"/>
        <end position="660"/>
    </location>
</feature>
<dbReference type="GO" id="GO:0015344">
    <property type="term" value="F:siderophore uptake transmembrane transporter activity"/>
    <property type="evidence" value="ECO:0007669"/>
    <property type="project" value="TreeGrafter"/>
</dbReference>
<dbReference type="PANTHER" id="PTHR30069:SF41">
    <property type="entry name" value="HEME_HEMOPEXIN UTILIZATION PROTEIN C"/>
    <property type="match status" value="1"/>
</dbReference>